<feature type="transmembrane region" description="Helical" evidence="2">
    <location>
        <begin position="31"/>
        <end position="51"/>
    </location>
</feature>
<organism evidence="3 4">
    <name type="scientific">Paenibacillus pini JCM 16418</name>
    <dbReference type="NCBI Taxonomy" id="1236976"/>
    <lineage>
        <taxon>Bacteria</taxon>
        <taxon>Bacillati</taxon>
        <taxon>Bacillota</taxon>
        <taxon>Bacilli</taxon>
        <taxon>Bacillales</taxon>
        <taxon>Paenibacillaceae</taxon>
        <taxon>Paenibacillus</taxon>
    </lineage>
</organism>
<gene>
    <name evidence="3" type="ORF">JCM16418_3030</name>
</gene>
<proteinExistence type="predicted"/>
<sequence>MKKRPWFFWIIIILALAGVLTDLLFSRGSLLRNLMIPVLVFVVVLLLYRYLPNRFRKQGQRNKIKIKPSVRTMEKVNAGKRTQTSTNKRKSYPFQVIEGSKGKNDDQQPKYH</sequence>
<evidence type="ECO:0000256" key="1">
    <source>
        <dbReference type="SAM" id="MobiDB-lite"/>
    </source>
</evidence>
<dbReference type="InterPro" id="IPR048110">
    <property type="entry name" value="SA1362/YqhP-like"/>
</dbReference>
<dbReference type="NCBIfam" id="NF041554">
    <property type="entry name" value="SA1362_fam"/>
    <property type="match status" value="1"/>
</dbReference>
<keyword evidence="4" id="KW-1185">Reference proteome</keyword>
<name>W7Z375_9BACL</name>
<dbReference type="AlphaFoldDB" id="W7Z375"/>
<reference evidence="3 4" key="1">
    <citation type="journal article" date="2014" name="Genome Announc.">
        <title>Draft Genome Sequence of Paenibacillus pini JCM 16418T, Isolated from the Rhizosphere of Pine Tree.</title>
        <authorList>
            <person name="Yuki M."/>
            <person name="Oshima K."/>
            <person name="Suda W."/>
            <person name="Oshida Y."/>
            <person name="Kitamura K."/>
            <person name="Iida Y."/>
            <person name="Hattori M."/>
            <person name="Ohkuma M."/>
        </authorList>
    </citation>
    <scope>NUCLEOTIDE SEQUENCE [LARGE SCALE GENOMIC DNA]</scope>
    <source>
        <strain evidence="3 4">JCM 16418</strain>
    </source>
</reference>
<keyword evidence="2" id="KW-0812">Transmembrane</keyword>
<accession>W7Z375</accession>
<dbReference type="Proteomes" id="UP000019364">
    <property type="component" value="Unassembled WGS sequence"/>
</dbReference>
<dbReference type="eggNOG" id="ENOG5033DUF">
    <property type="taxonomic scope" value="Bacteria"/>
</dbReference>
<keyword evidence="2" id="KW-0472">Membrane</keyword>
<feature type="transmembrane region" description="Helical" evidence="2">
    <location>
        <begin position="7"/>
        <end position="25"/>
    </location>
</feature>
<evidence type="ECO:0000256" key="2">
    <source>
        <dbReference type="SAM" id="Phobius"/>
    </source>
</evidence>
<evidence type="ECO:0000313" key="4">
    <source>
        <dbReference type="Proteomes" id="UP000019364"/>
    </source>
</evidence>
<dbReference type="STRING" id="1236976.JCM16418_3030"/>
<dbReference type="RefSeq" id="WP_036649820.1">
    <property type="nucleotide sequence ID" value="NZ_BAVZ01000009.1"/>
</dbReference>
<comment type="caution">
    <text evidence="3">The sequence shown here is derived from an EMBL/GenBank/DDBJ whole genome shotgun (WGS) entry which is preliminary data.</text>
</comment>
<keyword evidence="2" id="KW-1133">Transmembrane helix</keyword>
<feature type="region of interest" description="Disordered" evidence="1">
    <location>
        <begin position="73"/>
        <end position="112"/>
    </location>
</feature>
<dbReference type="EMBL" id="BAVZ01000009">
    <property type="protein sequence ID" value="GAF08919.1"/>
    <property type="molecule type" value="Genomic_DNA"/>
</dbReference>
<dbReference type="OrthoDB" id="2660621at2"/>
<protein>
    <submittedName>
        <fullName evidence="3">Uncharacterized protein</fullName>
    </submittedName>
</protein>
<feature type="compositionally biased region" description="Basic and acidic residues" evidence="1">
    <location>
        <begin position="100"/>
        <end position="112"/>
    </location>
</feature>
<evidence type="ECO:0000313" key="3">
    <source>
        <dbReference type="EMBL" id="GAF08919.1"/>
    </source>
</evidence>